<evidence type="ECO:0000256" key="1">
    <source>
        <dbReference type="SAM" id="MobiDB-lite"/>
    </source>
</evidence>
<dbReference type="CTD" id="8355036"/>
<feature type="region of interest" description="Disordered" evidence="1">
    <location>
        <begin position="1"/>
        <end position="30"/>
    </location>
</feature>
<dbReference type="GeneID" id="8355036"/>
<evidence type="ECO:0000313" key="3">
    <source>
        <dbReference type="WBParaSite" id="Smp_152030.1"/>
    </source>
</evidence>
<name>G4VB91_SCHMA</name>
<dbReference type="WBParaSite" id="Smp_152030.1">
    <property type="protein sequence ID" value="Smp_152030.1"/>
    <property type="gene ID" value="Smp_152030"/>
</dbReference>
<accession>G4VB91</accession>
<evidence type="ECO:0000313" key="2">
    <source>
        <dbReference type="Proteomes" id="UP000008854"/>
    </source>
</evidence>
<dbReference type="InParanoid" id="G4VB91"/>
<dbReference type="RefSeq" id="XP_018649474.1">
    <property type="nucleotide sequence ID" value="XM_018795130.1"/>
</dbReference>
<dbReference type="Proteomes" id="UP000008854">
    <property type="component" value="Unassembled WGS sequence"/>
</dbReference>
<organism evidence="2 3">
    <name type="scientific">Schistosoma mansoni</name>
    <name type="common">Blood fluke</name>
    <dbReference type="NCBI Taxonomy" id="6183"/>
    <lineage>
        <taxon>Eukaryota</taxon>
        <taxon>Metazoa</taxon>
        <taxon>Spiralia</taxon>
        <taxon>Lophotrochozoa</taxon>
        <taxon>Platyhelminthes</taxon>
        <taxon>Trematoda</taxon>
        <taxon>Digenea</taxon>
        <taxon>Strigeidida</taxon>
        <taxon>Schistosomatoidea</taxon>
        <taxon>Schistosomatidae</taxon>
        <taxon>Schistosoma</taxon>
    </lineage>
</organism>
<dbReference type="AlphaFoldDB" id="G4VB91"/>
<proteinExistence type="predicted"/>
<sequence length="68" mass="7771">MEPKVDSRRGFGIPRYHNEKLDNGEDPSVNSKMLSYNRSISDELLKVPHIEHLTTGLTWRLCSCPSVD</sequence>
<keyword evidence="2" id="KW-1185">Reference proteome</keyword>
<reference evidence="3" key="2">
    <citation type="submission" date="2018-12" db="UniProtKB">
        <authorList>
            <consortium name="WormBaseParasite"/>
        </authorList>
    </citation>
    <scope>IDENTIFICATION</scope>
    <source>
        <strain evidence="3">Puerto Rican</strain>
    </source>
</reference>
<protein>
    <submittedName>
        <fullName evidence="3">Ovule protein</fullName>
    </submittedName>
</protein>
<dbReference type="HOGENOM" id="CLU_2797150_0_0_1"/>
<reference evidence="2" key="1">
    <citation type="journal article" date="2012" name="PLoS Negl. Trop. Dis.">
        <title>A systematically improved high quality genome and transcriptome of the human blood fluke Schistosoma mansoni.</title>
        <authorList>
            <person name="Protasio A.V."/>
            <person name="Tsai I.J."/>
            <person name="Babbage A."/>
            <person name="Nichol S."/>
            <person name="Hunt M."/>
            <person name="Aslett M.A."/>
            <person name="De Silva N."/>
            <person name="Velarde G.S."/>
            <person name="Anderson T.J."/>
            <person name="Clark R.C."/>
            <person name="Davidson C."/>
            <person name="Dillon G.P."/>
            <person name="Holroyd N.E."/>
            <person name="LoVerde P.T."/>
            <person name="Lloyd C."/>
            <person name="McQuillan J."/>
            <person name="Oliveira G."/>
            <person name="Otto T.D."/>
            <person name="Parker-Manuel S.J."/>
            <person name="Quail M.A."/>
            <person name="Wilson R.A."/>
            <person name="Zerlotini A."/>
            <person name="Dunne D.W."/>
            <person name="Berriman M."/>
        </authorList>
    </citation>
    <scope>NUCLEOTIDE SEQUENCE [LARGE SCALE GENOMIC DNA]</scope>
    <source>
        <strain evidence="2">Puerto Rican</strain>
    </source>
</reference>
<dbReference type="KEGG" id="smm:Smp_152030"/>